<accession>A0A9X2Q200</accession>
<sequence>MKAIVPCIDANGVPTVYVATVHATSGEVDQGHHYPVAADQARREGFEVPSESVIIDREDASLSGGEVLFDLVVTAIERRGYGEGIKDLLQETQSKLDVAQDIVDPARENGTTVPFAQGTLERVRAFLERLR</sequence>
<dbReference type="AlphaFoldDB" id="A0A9X2Q200"/>
<dbReference type="EMBL" id="JANUAE010000004">
    <property type="protein sequence ID" value="MCS3709756.1"/>
    <property type="molecule type" value="Genomic_DNA"/>
</dbReference>
<protein>
    <submittedName>
        <fullName evidence="1">Uncharacterized protein</fullName>
    </submittedName>
</protein>
<comment type="caution">
    <text evidence="1">The sequence shown here is derived from an EMBL/GenBank/DDBJ whole genome shotgun (WGS) entry which is preliminary data.</text>
</comment>
<organism evidence="1 2">
    <name type="scientific">Salinibacter ruber</name>
    <dbReference type="NCBI Taxonomy" id="146919"/>
    <lineage>
        <taxon>Bacteria</taxon>
        <taxon>Pseudomonadati</taxon>
        <taxon>Rhodothermota</taxon>
        <taxon>Rhodothermia</taxon>
        <taxon>Rhodothermales</taxon>
        <taxon>Salinibacteraceae</taxon>
        <taxon>Salinibacter</taxon>
    </lineage>
</organism>
<evidence type="ECO:0000313" key="2">
    <source>
        <dbReference type="Proteomes" id="UP001155057"/>
    </source>
</evidence>
<proteinExistence type="predicted"/>
<gene>
    <name evidence="1" type="ORF">GGP61_001360</name>
</gene>
<reference evidence="1" key="1">
    <citation type="submission" date="2022-08" db="EMBL/GenBank/DDBJ databases">
        <title>Genomic Encyclopedia of Type Strains, Phase V (KMG-V): Genome sequencing to study the core and pangenomes of soil and plant-associated prokaryotes.</title>
        <authorList>
            <person name="Whitman W."/>
        </authorList>
    </citation>
    <scope>NUCLEOTIDE SEQUENCE</scope>
    <source>
        <strain evidence="1">SP3049</strain>
    </source>
</reference>
<dbReference type="Proteomes" id="UP001155057">
    <property type="component" value="Unassembled WGS sequence"/>
</dbReference>
<dbReference type="RefSeq" id="WP_259123580.1">
    <property type="nucleotide sequence ID" value="NZ_JANTZO010000005.1"/>
</dbReference>
<evidence type="ECO:0000313" key="1">
    <source>
        <dbReference type="EMBL" id="MCS3709756.1"/>
    </source>
</evidence>
<name>A0A9X2Q200_9BACT</name>